<dbReference type="Gene3D" id="3.30.420.240">
    <property type="match status" value="1"/>
</dbReference>
<feature type="non-terminal residue" evidence="1">
    <location>
        <position position="1"/>
    </location>
</feature>
<sequence>DKLKFRNLRAEMWWNTGRRFAEKDIKLTKKEGIEYEKLKRELSSVSYLIREGKM</sequence>
<evidence type="ECO:0000313" key="1">
    <source>
        <dbReference type="EMBL" id="GAI89617.1"/>
    </source>
</evidence>
<protein>
    <submittedName>
        <fullName evidence="1">Uncharacterized protein</fullName>
    </submittedName>
</protein>
<reference evidence="1" key="1">
    <citation type="journal article" date="2014" name="Front. Microbiol.">
        <title>High frequency of phylogenetically diverse reductive dehalogenase-homologous genes in deep subseafloor sedimentary metagenomes.</title>
        <authorList>
            <person name="Kawai M."/>
            <person name="Futagami T."/>
            <person name="Toyoda A."/>
            <person name="Takaki Y."/>
            <person name="Nishi S."/>
            <person name="Hori S."/>
            <person name="Arai W."/>
            <person name="Tsubouchi T."/>
            <person name="Morono Y."/>
            <person name="Uchiyama I."/>
            <person name="Ito T."/>
            <person name="Fujiyama A."/>
            <person name="Inagaki F."/>
            <person name="Takami H."/>
        </authorList>
    </citation>
    <scope>NUCLEOTIDE SEQUENCE</scope>
    <source>
        <strain evidence="1">Expedition CK06-06</strain>
    </source>
</reference>
<dbReference type="EMBL" id="BARW01018932">
    <property type="protein sequence ID" value="GAI89617.1"/>
    <property type="molecule type" value="Genomic_DNA"/>
</dbReference>
<organism evidence="1">
    <name type="scientific">marine sediment metagenome</name>
    <dbReference type="NCBI Taxonomy" id="412755"/>
    <lineage>
        <taxon>unclassified sequences</taxon>
        <taxon>metagenomes</taxon>
        <taxon>ecological metagenomes</taxon>
    </lineage>
</organism>
<dbReference type="AlphaFoldDB" id="X1S997"/>
<comment type="caution">
    <text evidence="1">The sequence shown here is derived from an EMBL/GenBank/DDBJ whole genome shotgun (WGS) entry which is preliminary data.</text>
</comment>
<gene>
    <name evidence="1" type="ORF">S12H4_32303</name>
</gene>
<name>X1S997_9ZZZZ</name>
<accession>X1S997</accession>
<proteinExistence type="predicted"/>